<feature type="transmembrane region" description="Helical" evidence="1">
    <location>
        <begin position="6"/>
        <end position="32"/>
    </location>
</feature>
<reference evidence="4 5" key="1">
    <citation type="submission" date="2015-09" db="EMBL/GenBank/DDBJ databases">
        <authorList>
            <consortium name="Pathogen Informatics"/>
        </authorList>
    </citation>
    <scope>NUCLEOTIDE SEQUENCE [LARGE SCALE GENOMIC DNA]</scope>
    <source>
        <strain evidence="3 5">2789STDY5834908</strain>
        <strain evidence="2 4">2789STDY5834959</strain>
    </source>
</reference>
<evidence type="ECO:0000256" key="1">
    <source>
        <dbReference type="SAM" id="Phobius"/>
    </source>
</evidence>
<sequence>MAKKNVLLPILMVVISSWLLNMVLTMGVMITVKNQNDKVSKGEC</sequence>
<organism evidence="3 5">
    <name type="scientific">Anaerostipes hadrus</name>
    <dbReference type="NCBI Taxonomy" id="649756"/>
    <lineage>
        <taxon>Bacteria</taxon>
        <taxon>Bacillati</taxon>
        <taxon>Bacillota</taxon>
        <taxon>Clostridia</taxon>
        <taxon>Lachnospirales</taxon>
        <taxon>Lachnospiraceae</taxon>
        <taxon>Anaerostipes</taxon>
    </lineage>
</organism>
<proteinExistence type="predicted"/>
<keyword evidence="1" id="KW-1133">Transmembrane helix</keyword>
<accession>A0A174RGF4</accession>
<dbReference type="EMBL" id="CYXY01000027">
    <property type="protein sequence ID" value="CUN17432.1"/>
    <property type="molecule type" value="Genomic_DNA"/>
</dbReference>
<evidence type="ECO:0000313" key="3">
    <source>
        <dbReference type="EMBL" id="CUP83166.1"/>
    </source>
</evidence>
<dbReference type="EMBL" id="CZAU01000023">
    <property type="protein sequence ID" value="CUP83166.1"/>
    <property type="molecule type" value="Genomic_DNA"/>
</dbReference>
<dbReference type="AlphaFoldDB" id="A0A174RGF4"/>
<keyword evidence="1" id="KW-0812">Transmembrane</keyword>
<evidence type="ECO:0000313" key="4">
    <source>
        <dbReference type="Proteomes" id="UP000095553"/>
    </source>
</evidence>
<protein>
    <submittedName>
        <fullName evidence="3">Uncharacterized protein</fullName>
    </submittedName>
</protein>
<name>A0A174RGF4_ANAHA</name>
<evidence type="ECO:0000313" key="5">
    <source>
        <dbReference type="Proteomes" id="UP000095564"/>
    </source>
</evidence>
<keyword evidence="1" id="KW-0472">Membrane</keyword>
<evidence type="ECO:0000313" key="2">
    <source>
        <dbReference type="EMBL" id="CUN17432.1"/>
    </source>
</evidence>
<gene>
    <name evidence="3" type="ORF">ERS852520_02313</name>
    <name evidence="2" type="ORF">ERS852571_02982</name>
</gene>
<dbReference type="Proteomes" id="UP000095564">
    <property type="component" value="Unassembled WGS sequence"/>
</dbReference>
<dbReference type="Proteomes" id="UP000095553">
    <property type="component" value="Unassembled WGS sequence"/>
</dbReference>